<proteinExistence type="inferred from homology"/>
<dbReference type="InterPro" id="IPR011989">
    <property type="entry name" value="ARM-like"/>
</dbReference>
<dbReference type="EMBL" id="CAJFDH010000001">
    <property type="protein sequence ID" value="CAD5206660.1"/>
    <property type="molecule type" value="Genomic_DNA"/>
</dbReference>
<evidence type="ECO:0000256" key="7">
    <source>
        <dbReference type="ARBA" id="ARBA00022840"/>
    </source>
</evidence>
<dbReference type="InterPro" id="IPR036738">
    <property type="entry name" value="FRB_sf"/>
</dbReference>
<name>A0A811JTU6_9BILA</name>
<dbReference type="GO" id="GO:0005737">
    <property type="term" value="C:cytoplasm"/>
    <property type="evidence" value="ECO:0007669"/>
    <property type="project" value="TreeGrafter"/>
</dbReference>
<evidence type="ECO:0000313" key="15">
    <source>
        <dbReference type="EMBL" id="CAD5206660.1"/>
    </source>
</evidence>
<dbReference type="InterPro" id="IPR003152">
    <property type="entry name" value="FATC_dom"/>
</dbReference>
<comment type="similarity">
    <text evidence="1 10">Belongs to the PI3/PI4-kinase family.</text>
</comment>
<feature type="region of interest" description="Disordered" evidence="11">
    <location>
        <begin position="1397"/>
        <end position="1418"/>
    </location>
</feature>
<dbReference type="InterPro" id="IPR000403">
    <property type="entry name" value="PI3/4_kinase_cat_dom"/>
</dbReference>
<dbReference type="SMART" id="SM01346">
    <property type="entry name" value="DUF3385"/>
    <property type="match status" value="1"/>
</dbReference>
<dbReference type="GO" id="GO:0005634">
    <property type="term" value="C:nucleus"/>
    <property type="evidence" value="ECO:0007669"/>
    <property type="project" value="TreeGrafter"/>
</dbReference>
<keyword evidence="5 10" id="KW-0547">Nucleotide-binding</keyword>
<dbReference type="GO" id="GO:0031932">
    <property type="term" value="C:TORC2 complex"/>
    <property type="evidence" value="ECO:0007669"/>
    <property type="project" value="TreeGrafter"/>
</dbReference>
<dbReference type="SMART" id="SM01343">
    <property type="entry name" value="FATC"/>
    <property type="match status" value="1"/>
</dbReference>
<protein>
    <recommendedName>
        <fullName evidence="10">Serine/threonine-protein kinase TOR</fullName>
        <ecNumber evidence="10">2.7.11.1</ecNumber>
    </recommendedName>
</protein>
<keyword evidence="16" id="KW-1185">Reference proteome</keyword>
<evidence type="ECO:0000256" key="10">
    <source>
        <dbReference type="RuleBase" id="RU364109"/>
    </source>
</evidence>
<dbReference type="OrthoDB" id="2250022at2759"/>
<dbReference type="PROSITE" id="PS51190">
    <property type="entry name" value="FATC"/>
    <property type="match status" value="1"/>
</dbReference>
<feature type="domain" description="PI3K/PI4K catalytic" evidence="12">
    <location>
        <begin position="2113"/>
        <end position="2432"/>
    </location>
</feature>
<evidence type="ECO:0000256" key="9">
    <source>
        <dbReference type="ARBA" id="ARBA00048679"/>
    </source>
</evidence>
<dbReference type="SUPFAM" id="SSF48371">
    <property type="entry name" value="ARM repeat"/>
    <property type="match status" value="1"/>
</dbReference>
<keyword evidence="3 10" id="KW-0808">Transferase</keyword>
<dbReference type="FunFam" id="1.10.1070.11:FF:000040">
    <property type="entry name" value="Serine/threonine-protein kinase TOR"/>
    <property type="match status" value="1"/>
</dbReference>
<evidence type="ECO:0000256" key="4">
    <source>
        <dbReference type="ARBA" id="ARBA00022737"/>
    </source>
</evidence>
<evidence type="ECO:0000256" key="1">
    <source>
        <dbReference type="ARBA" id="ARBA00011031"/>
    </source>
</evidence>
<dbReference type="InterPro" id="IPR018936">
    <property type="entry name" value="PI3/4_kinase_CS"/>
</dbReference>
<dbReference type="SUPFAM" id="SSF56112">
    <property type="entry name" value="Protein kinase-like (PK-like)"/>
    <property type="match status" value="1"/>
</dbReference>
<dbReference type="Gene3D" id="1.25.10.10">
    <property type="entry name" value="Leucine-rich Repeat Variant"/>
    <property type="match status" value="2"/>
</dbReference>
<evidence type="ECO:0000259" key="12">
    <source>
        <dbReference type="PROSITE" id="PS50290"/>
    </source>
</evidence>
<dbReference type="PROSITE" id="PS51189">
    <property type="entry name" value="FAT"/>
    <property type="match status" value="1"/>
</dbReference>
<dbReference type="GO" id="GO:0038202">
    <property type="term" value="P:TORC1 signaling"/>
    <property type="evidence" value="ECO:0007669"/>
    <property type="project" value="TreeGrafter"/>
</dbReference>
<dbReference type="InterPro" id="IPR036940">
    <property type="entry name" value="PI3/4_kinase_cat_sf"/>
</dbReference>
<dbReference type="PROSITE" id="PS50290">
    <property type="entry name" value="PI3_4_KINASE_3"/>
    <property type="match status" value="1"/>
</dbReference>
<dbReference type="InterPro" id="IPR003151">
    <property type="entry name" value="PIK-rel_kinase_FAT"/>
</dbReference>
<keyword evidence="7 10" id="KW-0067">ATP-binding</keyword>
<evidence type="ECO:0000256" key="6">
    <source>
        <dbReference type="ARBA" id="ARBA00022777"/>
    </source>
</evidence>
<dbReference type="InterPro" id="IPR016024">
    <property type="entry name" value="ARM-type_fold"/>
</dbReference>
<comment type="catalytic activity">
    <reaction evidence="8 10">
        <text>L-threonyl-[protein] + ATP = O-phospho-L-threonyl-[protein] + ADP + H(+)</text>
        <dbReference type="Rhea" id="RHEA:46608"/>
        <dbReference type="Rhea" id="RHEA-COMP:11060"/>
        <dbReference type="Rhea" id="RHEA-COMP:11605"/>
        <dbReference type="ChEBI" id="CHEBI:15378"/>
        <dbReference type="ChEBI" id="CHEBI:30013"/>
        <dbReference type="ChEBI" id="CHEBI:30616"/>
        <dbReference type="ChEBI" id="CHEBI:61977"/>
        <dbReference type="ChEBI" id="CHEBI:456216"/>
        <dbReference type="EC" id="2.7.11.1"/>
    </reaction>
</comment>
<organism evidence="15 16">
    <name type="scientific">Bursaphelenchus okinawaensis</name>
    <dbReference type="NCBI Taxonomy" id="465554"/>
    <lineage>
        <taxon>Eukaryota</taxon>
        <taxon>Metazoa</taxon>
        <taxon>Ecdysozoa</taxon>
        <taxon>Nematoda</taxon>
        <taxon>Chromadorea</taxon>
        <taxon>Rhabditida</taxon>
        <taxon>Tylenchina</taxon>
        <taxon>Tylenchomorpha</taxon>
        <taxon>Aphelenchoidea</taxon>
        <taxon>Aphelenchoididae</taxon>
        <taxon>Bursaphelenchus</taxon>
    </lineage>
</organism>
<gene>
    <name evidence="15" type="ORF">BOKJ2_LOCUS1344</name>
</gene>
<dbReference type="SMART" id="SM01345">
    <property type="entry name" value="Rapamycin_bind"/>
    <property type="match status" value="1"/>
</dbReference>
<evidence type="ECO:0000256" key="2">
    <source>
        <dbReference type="ARBA" id="ARBA00022527"/>
    </source>
</evidence>
<evidence type="ECO:0000256" key="11">
    <source>
        <dbReference type="SAM" id="MobiDB-lite"/>
    </source>
</evidence>
<dbReference type="InterPro" id="IPR050517">
    <property type="entry name" value="DDR_Repair_Kinase"/>
</dbReference>
<dbReference type="Pfam" id="PF11865">
    <property type="entry name" value="mTOR_dom"/>
    <property type="match status" value="1"/>
</dbReference>
<keyword evidence="2 10" id="KW-0723">Serine/threonine-protein kinase</keyword>
<feature type="compositionally biased region" description="Polar residues" evidence="11">
    <location>
        <begin position="1810"/>
        <end position="1822"/>
    </location>
</feature>
<dbReference type="Proteomes" id="UP000614601">
    <property type="component" value="Unassembled WGS sequence"/>
</dbReference>
<dbReference type="InterPro" id="IPR009076">
    <property type="entry name" value="FRB_dom"/>
</dbReference>
<sequence>MPHELLGQLQNVSIQDNAAHAAQLEMVHKYLLALNHFPDLKGKCLNILSNGGEKKVLEYLNSAEKLDKQAAIVLTVCLIEVNVGEETDRVLTVAHALLKTMECNDDVVVGLASRAFIYLIHTSKAYSLEMVDIAFSKCSDWFDPVKKTCNKTAGSFLYRDLALFTSTHFFQAARIFFDHVFHAIKDPKINVRMAGANALHAALTVTSQREAKQKNDWYIRLFEEACKKPDSLSKDDSLHASLLLLNELLRVSSQKAEQRRLEITGHSYSECTATVIGQNPVTWLFQHVHQPAVESHTASGLVSENYFGEIIKKCMEAMNTKSKECQLLLLEIFPRIVCFQTSYDLPLDQIVEWTLSITTRMPQAFLSFGLISMERRMEISPKTSKFISMMALQMTQVVAKKKAVSANYFKALCLLVRSQKQSVGEDIRRNLALLLNTGLSKNLTELFHHAIVNIPKLKPDLLDGLIGHLYQLLMGLSPPSKLAPPIDPPLPGGPVSVHNVPLVELALETLGSFDFQRHTLQMFIRYIALGYLVCDVVEVRLAAARCCIQIVKPFIKVFDEVEGEKKLNVYGLIRGVVDCLIKATVTDPVVQVRLAVLECFCTVETDFLYHLSQKETLLSLFMTLYDEDLRVQEKAVELLAMLSNLNPALIFPKLRKVVKETIYNLSVSGISKNEVHAAKIVCQLSRCAPNFVSTFMNALLMALVPHLRVDGKSAEVTVNVLNAISELALIGGLDVVRATPRLIPAFVSYLQDSTSLHRREAALRALGNLCQSSAYVVEPYKDHPQLLDVLLKLLKTELSASMRRLTMKVLGIVGALDPYTHKVFLGTVHSSTSKSLALSLPLHAGTGKYMPEEADIIQWISYEKCTLEEFYPTLAISSLVKIFDDYSMSNLYKDVVNVLMTLFHNLGNRLDEYVDKVIPKLIKITQECKAELRDFFLSQFAQLAGMLGQQIKPYINDIFGVIKVAWQWDLPQLKGKAIFLLEQVGKAMEHHFMPYIGDLCPYLLAVVETDSTKERTLTLSALSCVKSLSMCLGTYIYVVLPPVLEVLDNKAVPEKIRIFAVETVLVLVRDHNLGERATAIMQTWLKCISVRFLQEKLMTLLCIVLVQMWSQAPVYRDSIEQALRKYKVDSLLRADYDELVIQMTNSPKNPPINYMLPQIGRNYGVGSKSMLRSGFRSQEEAAQKAIRDNPKRSVEHLKRFWSAPVVVTRDEWLQWLATLRTQMLRSSPSFALRICAPLAEINEAMAKELFNAAFMSIWTELSESDQDEVTAQFVDVITLCPYSEPIQAILNLAEFMDHSEKGPLPINYNVLCNCAETTRAYAKALRYKELHIMSLDVSTPNAEDCQALIGYANKLNLEEAAVGVVKHAEKRNMDTSAKWYEKLGEWEKALNSLDEEKKKEVVDKEDNPKSAEEKDENTLTRMKSLEALGFWTELTEFSETTLESLNGDLKKLQPEQRRKFNQMSARGWWALGKYDKMESCVTKISENYHDGAFLRAVLLIKQNKFSEACQYIVKVRDMLDSELTALASESYERAYGAVLMAQQLTELEEAIEYKLIPERRTRIAILWSRRLQGCRRNVEHWQRILMARSLVLSQNELRPMWVKFASLCRREGRNATSRRVFCSLLDQPENKALDEIKIPHDKPFLSLALCKQVWADGNKDVAYNNVKALASNMRKLIMENSNRLSKENLENVTHITARCYLKLGDWNAERFPSFSNVVPSKPSKHPHSQRLDIPSPYSHNPVDVTSFEKSTKTTLDHYLNATQFCPNWYKAWHKLGTIYYNLVMTERQLMFGSPDSLHVSKDGSLDEFSPASTTAPRGSTSPVDRRVLLQNPQAVTSYALKAVQCFLKAIQLAEGSRLEDTLRLLMLLFDHGDKNEIYEQLRDSLKSVPVEIWLEVVPQLMSRMDSKKNVGLLVKQVVIDIAKAHPQAIVYALTAAKKSKNKQRREVASDILKIIAEDRPTFIDQACLLNDELIRCAILWHEMWHGTLEEASRLYFQEKDFKMMMETLIPLHDTVKAGHTTMKEESFNQTYYKELEEALNHCIAFQRTGNQKEITQAWDLYYKVFKKISSQLRQMTALELSYISPKLLNVHNLELAIPGTYDPSNELVKISSVLPHLEVIMSKQRPRKISMRGDDGKEYSFLLKGHEDPRQDERIMQLFGLINSLIIRDADTSRRNLSIQRYSIIALSQSSGLIGWVPNCDTLHALIRDYREKHHITISEEHTRMQKLVIDIEKLTLMQKVEVFDEALRSTSGDDLRQTLWMKSPNSEVWFDRRTNYTRSMACMSMVGYILGLGDRHPSNLMLDRLSGKIVHIDFGDCFEVAMKRVKYPEKIPFRLTRMLVKAMEVTGIEGNFRLTCEKVLNLLRNNNDSILAVLEAFVYDPVMNWRLTEASNRRDNAYLDGAEEKQTLTGSHSEAISRVKAKLSGRDFNAYEEIPVSEQVSRLIEQATLYDNLCQCYIGWCPFW</sequence>
<dbReference type="SUPFAM" id="SSF47212">
    <property type="entry name" value="FKBP12-rapamycin-binding domain of FKBP-rapamycin-associated protein (FRAP)"/>
    <property type="match status" value="1"/>
</dbReference>
<dbReference type="GO" id="GO:0044877">
    <property type="term" value="F:protein-containing complex binding"/>
    <property type="evidence" value="ECO:0007669"/>
    <property type="project" value="InterPro"/>
</dbReference>
<evidence type="ECO:0000259" key="14">
    <source>
        <dbReference type="PROSITE" id="PS51190"/>
    </source>
</evidence>
<dbReference type="Proteomes" id="UP000783686">
    <property type="component" value="Unassembled WGS sequence"/>
</dbReference>
<dbReference type="Pfam" id="PF00454">
    <property type="entry name" value="PI3_PI4_kinase"/>
    <property type="match status" value="1"/>
</dbReference>
<evidence type="ECO:0000259" key="13">
    <source>
        <dbReference type="PROSITE" id="PS51189"/>
    </source>
</evidence>
<dbReference type="PANTHER" id="PTHR11139">
    <property type="entry name" value="ATAXIA TELANGIECTASIA MUTATED ATM -RELATED"/>
    <property type="match status" value="1"/>
</dbReference>
<dbReference type="GO" id="GO:0031931">
    <property type="term" value="C:TORC1 complex"/>
    <property type="evidence" value="ECO:0007669"/>
    <property type="project" value="UniProtKB-ARBA"/>
</dbReference>
<dbReference type="CDD" id="cd05169">
    <property type="entry name" value="PIKKc_TOR"/>
    <property type="match status" value="1"/>
</dbReference>
<dbReference type="SMART" id="SM00146">
    <property type="entry name" value="PI3Kc"/>
    <property type="match status" value="1"/>
</dbReference>
<dbReference type="PROSITE" id="PS00916">
    <property type="entry name" value="PI3_4_KINASE_2"/>
    <property type="match status" value="1"/>
</dbReference>
<evidence type="ECO:0000256" key="3">
    <source>
        <dbReference type="ARBA" id="ARBA00022679"/>
    </source>
</evidence>
<keyword evidence="4" id="KW-0677">Repeat</keyword>
<comment type="caution">
    <text evidence="15">The sequence shown here is derived from an EMBL/GenBank/DDBJ whole genome shotgun (WGS) entry which is preliminary data.</text>
</comment>
<dbReference type="Pfam" id="PF08771">
    <property type="entry name" value="FRB_dom"/>
    <property type="match status" value="1"/>
</dbReference>
<feature type="domain" description="FAT" evidence="13">
    <location>
        <begin position="1310"/>
        <end position="1939"/>
    </location>
</feature>
<dbReference type="Pfam" id="PF02259">
    <property type="entry name" value="FAT"/>
    <property type="match status" value="1"/>
</dbReference>
<dbReference type="GO" id="GO:0016242">
    <property type="term" value="P:negative regulation of macroautophagy"/>
    <property type="evidence" value="ECO:0007669"/>
    <property type="project" value="TreeGrafter"/>
</dbReference>
<dbReference type="EMBL" id="CAJFCW020000001">
    <property type="protein sequence ID" value="CAG9082666.1"/>
    <property type="molecule type" value="Genomic_DNA"/>
</dbReference>
<dbReference type="InterPro" id="IPR014009">
    <property type="entry name" value="PIK_FAT"/>
</dbReference>
<dbReference type="Pfam" id="PF23593">
    <property type="entry name" value="HEAT_ATR"/>
    <property type="match status" value="1"/>
</dbReference>
<dbReference type="GO" id="GO:0045727">
    <property type="term" value="P:positive regulation of translation"/>
    <property type="evidence" value="ECO:0007669"/>
    <property type="project" value="UniProtKB-ARBA"/>
</dbReference>
<dbReference type="GO" id="GO:0005524">
    <property type="term" value="F:ATP binding"/>
    <property type="evidence" value="ECO:0007669"/>
    <property type="project" value="UniProtKB-KW"/>
</dbReference>
<comment type="catalytic activity">
    <reaction evidence="9">
        <text>L-seryl-[protein] + ATP = O-phospho-L-seryl-[protein] + ADP + H(+)</text>
        <dbReference type="Rhea" id="RHEA:17989"/>
        <dbReference type="Rhea" id="RHEA-COMP:9863"/>
        <dbReference type="Rhea" id="RHEA-COMP:11604"/>
        <dbReference type="ChEBI" id="CHEBI:15378"/>
        <dbReference type="ChEBI" id="CHEBI:29999"/>
        <dbReference type="ChEBI" id="CHEBI:30616"/>
        <dbReference type="ChEBI" id="CHEBI:83421"/>
        <dbReference type="ChEBI" id="CHEBI:456216"/>
        <dbReference type="EC" id="2.7.11.1"/>
    </reaction>
</comment>
<dbReference type="Gene3D" id="1.20.120.150">
    <property type="entry name" value="FKBP12-rapamycin binding domain"/>
    <property type="match status" value="1"/>
</dbReference>
<dbReference type="EC" id="2.7.11.1" evidence="10"/>
<feature type="region of interest" description="Disordered" evidence="11">
    <location>
        <begin position="1802"/>
        <end position="1823"/>
    </location>
</feature>
<evidence type="ECO:0000256" key="5">
    <source>
        <dbReference type="ARBA" id="ARBA00022741"/>
    </source>
</evidence>
<dbReference type="GO" id="GO:0004674">
    <property type="term" value="F:protein serine/threonine kinase activity"/>
    <property type="evidence" value="ECO:0007669"/>
    <property type="project" value="UniProtKB-KW"/>
</dbReference>
<reference evidence="15" key="1">
    <citation type="submission" date="2020-09" db="EMBL/GenBank/DDBJ databases">
        <authorList>
            <person name="Kikuchi T."/>
        </authorList>
    </citation>
    <scope>NUCLEOTIDE SEQUENCE</scope>
    <source>
        <strain evidence="15">SH1</strain>
    </source>
</reference>
<dbReference type="InterPro" id="IPR024585">
    <property type="entry name" value="mTOR_dom"/>
</dbReference>
<dbReference type="FunFam" id="1.20.120.150:FF:000001">
    <property type="entry name" value="Serine/threonine-protein kinase TOR"/>
    <property type="match status" value="1"/>
</dbReference>
<dbReference type="PANTHER" id="PTHR11139:SF9">
    <property type="entry name" value="SERINE_THREONINE-PROTEIN KINASE MTOR"/>
    <property type="match status" value="1"/>
</dbReference>
<evidence type="ECO:0000313" key="16">
    <source>
        <dbReference type="Proteomes" id="UP000614601"/>
    </source>
</evidence>
<feature type="domain" description="FATC" evidence="14">
    <location>
        <begin position="2433"/>
        <end position="2465"/>
    </location>
</feature>
<dbReference type="PROSITE" id="PS00915">
    <property type="entry name" value="PI3_4_KINASE_1"/>
    <property type="match status" value="1"/>
</dbReference>
<dbReference type="InterPro" id="IPR026683">
    <property type="entry name" value="TOR_cat"/>
</dbReference>
<dbReference type="Gene3D" id="1.10.1070.11">
    <property type="entry name" value="Phosphatidylinositol 3-/4-kinase, catalytic domain"/>
    <property type="match status" value="1"/>
</dbReference>
<accession>A0A811JTU6</accession>
<dbReference type="InterPro" id="IPR011009">
    <property type="entry name" value="Kinase-like_dom_sf"/>
</dbReference>
<evidence type="ECO:0000256" key="8">
    <source>
        <dbReference type="ARBA" id="ARBA00047899"/>
    </source>
</evidence>
<dbReference type="Pfam" id="PF02260">
    <property type="entry name" value="FATC"/>
    <property type="match status" value="1"/>
</dbReference>
<dbReference type="InterPro" id="IPR057564">
    <property type="entry name" value="HEAT_ATR"/>
</dbReference>
<keyword evidence="6 10" id="KW-0418">Kinase</keyword>